<protein>
    <submittedName>
        <fullName evidence="3">tRNA (Cmo5U34)-methyltransferase</fullName>
    </submittedName>
</protein>
<keyword evidence="1 3" id="KW-0808">Transferase</keyword>
<gene>
    <name evidence="3" type="ORF">SAMN02745728_00742</name>
</gene>
<dbReference type="RefSeq" id="WP_072696433.1">
    <property type="nucleotide sequence ID" value="NZ_FRDI01000003.1"/>
</dbReference>
<dbReference type="InterPro" id="IPR029063">
    <property type="entry name" value="SAM-dependent_MTases_sf"/>
</dbReference>
<evidence type="ECO:0000259" key="2">
    <source>
        <dbReference type="Pfam" id="PF13649"/>
    </source>
</evidence>
<dbReference type="PANTHER" id="PTHR43861">
    <property type="entry name" value="TRANS-ACONITATE 2-METHYLTRANSFERASE-RELATED"/>
    <property type="match status" value="1"/>
</dbReference>
<dbReference type="InterPro" id="IPR041698">
    <property type="entry name" value="Methyltransf_25"/>
</dbReference>
<dbReference type="Pfam" id="PF13649">
    <property type="entry name" value="Methyltransf_25"/>
    <property type="match status" value="1"/>
</dbReference>
<dbReference type="GO" id="GO:0032259">
    <property type="term" value="P:methylation"/>
    <property type="evidence" value="ECO:0007669"/>
    <property type="project" value="UniProtKB-KW"/>
</dbReference>
<dbReference type="OrthoDB" id="9790700at2"/>
<evidence type="ECO:0000313" key="4">
    <source>
        <dbReference type="Proteomes" id="UP000186469"/>
    </source>
</evidence>
<accession>A0A1M7SBY8</accession>
<dbReference type="PANTHER" id="PTHR43861:SF6">
    <property type="entry name" value="METHYLTRANSFERASE TYPE 11"/>
    <property type="match status" value="1"/>
</dbReference>
<evidence type="ECO:0000256" key="1">
    <source>
        <dbReference type="ARBA" id="ARBA00022679"/>
    </source>
</evidence>
<dbReference type="CDD" id="cd02440">
    <property type="entry name" value="AdoMet_MTases"/>
    <property type="match status" value="1"/>
</dbReference>
<dbReference type="GO" id="GO:0008168">
    <property type="term" value="F:methyltransferase activity"/>
    <property type="evidence" value="ECO:0007669"/>
    <property type="project" value="UniProtKB-KW"/>
</dbReference>
<dbReference type="Proteomes" id="UP000186469">
    <property type="component" value="Unassembled WGS sequence"/>
</dbReference>
<dbReference type="Gene3D" id="3.40.50.150">
    <property type="entry name" value="Vaccinia Virus protein VP39"/>
    <property type="match status" value="1"/>
</dbReference>
<name>A0A1M7SBY8_9BACT</name>
<dbReference type="STRING" id="1121455.SAMN02745728_00742"/>
<organism evidence="3 4">
    <name type="scientific">Desulfovibrio litoralis DSM 11393</name>
    <dbReference type="NCBI Taxonomy" id="1121455"/>
    <lineage>
        <taxon>Bacteria</taxon>
        <taxon>Pseudomonadati</taxon>
        <taxon>Thermodesulfobacteriota</taxon>
        <taxon>Desulfovibrionia</taxon>
        <taxon>Desulfovibrionales</taxon>
        <taxon>Desulfovibrionaceae</taxon>
        <taxon>Desulfovibrio</taxon>
    </lineage>
</organism>
<keyword evidence="3" id="KW-0489">Methyltransferase</keyword>
<evidence type="ECO:0000313" key="3">
    <source>
        <dbReference type="EMBL" id="SHN56019.1"/>
    </source>
</evidence>
<dbReference type="AlphaFoldDB" id="A0A1M7SBY8"/>
<proteinExistence type="predicted"/>
<dbReference type="EMBL" id="FRDI01000003">
    <property type="protein sequence ID" value="SHN56019.1"/>
    <property type="molecule type" value="Genomic_DNA"/>
</dbReference>
<keyword evidence="4" id="KW-1185">Reference proteome</keyword>
<feature type="domain" description="Methyltransferase" evidence="2">
    <location>
        <begin position="45"/>
        <end position="139"/>
    </location>
</feature>
<reference evidence="3 4" key="1">
    <citation type="submission" date="2016-12" db="EMBL/GenBank/DDBJ databases">
        <authorList>
            <person name="Song W.-J."/>
            <person name="Kurnit D.M."/>
        </authorList>
    </citation>
    <scope>NUCLEOTIDE SEQUENCE [LARGE SCALE GENOMIC DNA]</scope>
    <source>
        <strain evidence="3 4">DSM 11393</strain>
    </source>
</reference>
<sequence>MSVKEQFDSISKQYDQQRRGLIPCFDDFYRLPSEVLDFQGTTPNILDIGCGTGLFSSVLLKKYPNAKFTLIDLSDKMLELAKERFKNNINFKFITEDYTKHKFNEKFDIIISALSIHHLSATQKEVLYDSCYKMLNDNGIFINADQVLSPYPEVESMFSNLWKKEVEQSGLEPEEIKKAYQRLTLDNPSTLSDQLLWLKKAGFKYSDVLFKYYHFCVLYAKK</sequence>
<dbReference type="SUPFAM" id="SSF53335">
    <property type="entry name" value="S-adenosyl-L-methionine-dependent methyltransferases"/>
    <property type="match status" value="1"/>
</dbReference>